<organism evidence="7">
    <name type="scientific">Heterosigma akashiwo</name>
    <name type="common">Chromophytic alga</name>
    <name type="synonym">Heterosigma carterae</name>
    <dbReference type="NCBI Taxonomy" id="2829"/>
    <lineage>
        <taxon>Eukaryota</taxon>
        <taxon>Sar</taxon>
        <taxon>Stramenopiles</taxon>
        <taxon>Ochrophyta</taxon>
        <taxon>Raphidophyceae</taxon>
        <taxon>Chattonellales</taxon>
        <taxon>Chattonellaceae</taxon>
        <taxon>Heterosigma</taxon>
    </lineage>
</organism>
<evidence type="ECO:0000256" key="5">
    <source>
        <dbReference type="SAM" id="Phobius"/>
    </source>
</evidence>
<dbReference type="Pfam" id="PF00324">
    <property type="entry name" value="AA_permease"/>
    <property type="match status" value="1"/>
</dbReference>
<dbReference type="PANTHER" id="PTHR42770">
    <property type="entry name" value="AMINO ACID TRANSPORTER-RELATED"/>
    <property type="match status" value="1"/>
</dbReference>
<evidence type="ECO:0000256" key="3">
    <source>
        <dbReference type="ARBA" id="ARBA00022989"/>
    </source>
</evidence>
<name>A0A6V3APW4_HETAK</name>
<evidence type="ECO:0000256" key="4">
    <source>
        <dbReference type="ARBA" id="ARBA00023136"/>
    </source>
</evidence>
<keyword evidence="3 5" id="KW-1133">Transmembrane helix</keyword>
<dbReference type="PANTHER" id="PTHR42770:SF7">
    <property type="entry name" value="MEMBRANE PROTEIN"/>
    <property type="match status" value="1"/>
</dbReference>
<feature type="transmembrane region" description="Helical" evidence="5">
    <location>
        <begin position="180"/>
        <end position="197"/>
    </location>
</feature>
<feature type="transmembrane region" description="Helical" evidence="5">
    <location>
        <begin position="275"/>
        <end position="299"/>
    </location>
</feature>
<feature type="transmembrane region" description="Helical" evidence="5">
    <location>
        <begin position="305"/>
        <end position="325"/>
    </location>
</feature>
<keyword evidence="2 5" id="KW-0812">Transmembrane</keyword>
<evidence type="ECO:0000259" key="6">
    <source>
        <dbReference type="Pfam" id="PF00324"/>
    </source>
</evidence>
<gene>
    <name evidence="7" type="ORF">HAKA00212_LOCUS16736</name>
</gene>
<dbReference type="EMBL" id="HBIU01036405">
    <property type="protein sequence ID" value="CAE0637959.1"/>
    <property type="molecule type" value="Transcribed_RNA"/>
</dbReference>
<reference evidence="7" key="1">
    <citation type="submission" date="2021-01" db="EMBL/GenBank/DDBJ databases">
        <authorList>
            <person name="Corre E."/>
            <person name="Pelletier E."/>
            <person name="Niang G."/>
            <person name="Scheremetjew M."/>
            <person name="Finn R."/>
            <person name="Kale V."/>
            <person name="Holt S."/>
            <person name="Cochrane G."/>
            <person name="Meng A."/>
            <person name="Brown T."/>
            <person name="Cohen L."/>
        </authorList>
    </citation>
    <scope>NUCLEOTIDE SEQUENCE</scope>
    <source>
        <strain evidence="7">CCMP3107</strain>
    </source>
</reference>
<dbReference type="AlphaFoldDB" id="A0A6V3APW4"/>
<comment type="subcellular location">
    <subcellularLocation>
        <location evidence="1">Membrane</location>
        <topology evidence="1">Multi-pass membrane protein</topology>
    </subcellularLocation>
</comment>
<evidence type="ECO:0000256" key="2">
    <source>
        <dbReference type="ARBA" id="ARBA00022692"/>
    </source>
</evidence>
<evidence type="ECO:0000313" key="7">
    <source>
        <dbReference type="EMBL" id="CAE0637959.1"/>
    </source>
</evidence>
<feature type="transmembrane region" description="Helical" evidence="5">
    <location>
        <begin position="103"/>
        <end position="125"/>
    </location>
</feature>
<dbReference type="InterPro" id="IPR004841">
    <property type="entry name" value="AA-permease/SLC12A_dom"/>
</dbReference>
<protein>
    <recommendedName>
        <fullName evidence="6">Amino acid permease/ SLC12A domain-containing protein</fullName>
    </recommendedName>
</protein>
<feature type="transmembrane region" description="Helical" evidence="5">
    <location>
        <begin position="62"/>
        <end position="83"/>
    </location>
</feature>
<feature type="transmembrane region" description="Helical" evidence="5">
    <location>
        <begin position="155"/>
        <end position="174"/>
    </location>
</feature>
<dbReference type="GO" id="GO:0016020">
    <property type="term" value="C:membrane"/>
    <property type="evidence" value="ECO:0007669"/>
    <property type="project" value="UniProtKB-SubCell"/>
</dbReference>
<feature type="domain" description="Amino acid permease/ SLC12A" evidence="6">
    <location>
        <begin position="9"/>
        <end position="204"/>
    </location>
</feature>
<accession>A0A6V3APW4</accession>
<dbReference type="InterPro" id="IPR050367">
    <property type="entry name" value="APC_superfamily"/>
</dbReference>
<dbReference type="GO" id="GO:0055085">
    <property type="term" value="P:transmembrane transport"/>
    <property type="evidence" value="ECO:0007669"/>
    <property type="project" value="InterPro"/>
</dbReference>
<evidence type="ECO:0000256" key="1">
    <source>
        <dbReference type="ARBA" id="ARBA00004141"/>
    </source>
</evidence>
<keyword evidence="4 5" id="KW-0472">Membrane</keyword>
<sequence length="423" mass="44238">MDFQKNAVGDGWFPSSSSDILKGMPFILWLFLGIEEVPLAVEEVANPVKTIPRGIAGGLGTLGALAALTVTLTCALPPGAGAYARDPAPLLTGFRAILGPSKFVDAIGCAVVVGLVCSLHTLVYFSGQTVAALARGGVYPAALGRPGPRGTPARALGLVAFSALALLFMLFGIFGEDACTSIPVALSLMVSMFSYVMQLISYIKISHVPPNDALLCSKDGCKKLLGNYSSTARAPAFSVPTTVLGQDDNVGIGLPSSLTMRSSPSPGVQYYQSPFGISGAICGIVLGILIWSCLVVLGFSDWSYASAFIASAFLFLVTFLCFSFFNSNGCFFNAKNKVSFAQPYCQNAPCMLGNTGQTRRASGPVAAKLHEIDASALDNNSYKRSIDDGEILSSCAIEPVPSIAQPNEQDQSCASMSTTLAMV</sequence>
<proteinExistence type="predicted"/>
<dbReference type="Gene3D" id="1.20.1740.10">
    <property type="entry name" value="Amino acid/polyamine transporter I"/>
    <property type="match status" value="1"/>
</dbReference>